<dbReference type="SUPFAM" id="SSF53448">
    <property type="entry name" value="Nucleotide-diphospho-sugar transferases"/>
    <property type="match status" value="1"/>
</dbReference>
<accession>F5RHH5</accession>
<gene>
    <name evidence="5" type="ORF">METUNv1_03772</name>
</gene>
<dbReference type="InterPro" id="IPR001173">
    <property type="entry name" value="Glyco_trans_2-like"/>
</dbReference>
<organism evidence="5 6">
    <name type="scientific">Methyloversatilis universalis (strain ATCC BAA-1314 / DSM 25237 / JCM 13912 / CCUG 52030 / FAM5)</name>
    <dbReference type="NCBI Taxonomy" id="1000565"/>
    <lineage>
        <taxon>Bacteria</taxon>
        <taxon>Pseudomonadati</taxon>
        <taxon>Pseudomonadota</taxon>
        <taxon>Betaproteobacteria</taxon>
        <taxon>Nitrosomonadales</taxon>
        <taxon>Sterolibacteriaceae</taxon>
        <taxon>Methyloversatilis</taxon>
    </lineage>
</organism>
<evidence type="ECO:0000313" key="5">
    <source>
        <dbReference type="EMBL" id="EGK69807.1"/>
    </source>
</evidence>
<dbReference type="Gene3D" id="3.90.550.10">
    <property type="entry name" value="Spore Coat Polysaccharide Biosynthesis Protein SpsA, Chain A"/>
    <property type="match status" value="1"/>
</dbReference>
<evidence type="ECO:0000256" key="2">
    <source>
        <dbReference type="ARBA" id="ARBA00022676"/>
    </source>
</evidence>
<dbReference type="Proteomes" id="UP000005019">
    <property type="component" value="Unassembled WGS sequence"/>
</dbReference>
<proteinExistence type="inferred from homology"/>
<keyword evidence="3" id="KW-0808">Transferase</keyword>
<evidence type="ECO:0000313" key="6">
    <source>
        <dbReference type="Proteomes" id="UP000005019"/>
    </source>
</evidence>
<dbReference type="PANTHER" id="PTHR43179">
    <property type="entry name" value="RHAMNOSYLTRANSFERASE WBBL"/>
    <property type="match status" value="1"/>
</dbReference>
<sequence>MPTLTVLICTHNRRPLLQKALDSLDRCRPPASWTVRIQVMANACSDDTLDWLARRSGRLPLSVDHEPRPGKSNALNRALPAVSDDCIAFVDDDHRVDEGYIDAVCRAFDARPDADLLCGRILPDWDGSEPDWAHDTGPFRIYPLPVPRFDLGDAMTEVSPDRAIPGGGNLAIRTPWCARIGDFSTELGPQGHNLGGAEDIEWVKRGLAQGARLVYAPDMIQYHYVDGARMTTGYVVRKAFMRSSSVARIEGIRPAAYMLRKAAGYLGSAATSLSGHRRRHYLVRLAAALGELHGALKNR</sequence>
<evidence type="ECO:0000256" key="1">
    <source>
        <dbReference type="ARBA" id="ARBA00006739"/>
    </source>
</evidence>
<protein>
    <submittedName>
        <fullName evidence="5">Sulfatase</fullName>
    </submittedName>
</protein>
<evidence type="ECO:0000259" key="4">
    <source>
        <dbReference type="Pfam" id="PF00535"/>
    </source>
</evidence>
<keyword evidence="2" id="KW-0328">Glycosyltransferase</keyword>
<keyword evidence="6" id="KW-1185">Reference proteome</keyword>
<dbReference type="PANTHER" id="PTHR43179:SF12">
    <property type="entry name" value="GALACTOFURANOSYLTRANSFERASE GLFT2"/>
    <property type="match status" value="1"/>
</dbReference>
<dbReference type="OrthoDB" id="9766107at2"/>
<dbReference type="EMBL" id="AFHG01000059">
    <property type="protein sequence ID" value="EGK69807.1"/>
    <property type="molecule type" value="Genomic_DNA"/>
</dbReference>
<dbReference type="Pfam" id="PF00535">
    <property type="entry name" value="Glycos_transf_2"/>
    <property type="match status" value="1"/>
</dbReference>
<dbReference type="RefSeq" id="WP_008064371.1">
    <property type="nucleotide sequence ID" value="NZ_AFHG01000059.1"/>
</dbReference>
<name>F5RHH5_METUF</name>
<dbReference type="AlphaFoldDB" id="F5RHH5"/>
<comment type="caution">
    <text evidence="5">The sequence shown here is derived from an EMBL/GenBank/DDBJ whole genome shotgun (WGS) entry which is preliminary data.</text>
</comment>
<dbReference type="STRING" id="1000565.METUNv1_03772"/>
<comment type="similarity">
    <text evidence="1">Belongs to the glycosyltransferase 2 family.</text>
</comment>
<reference evidence="5 6" key="1">
    <citation type="journal article" date="2011" name="J. Bacteriol.">
        <title>Genome sequence of Methyloversatilis universalis FAM5T, a methylotrophic representative of the order Rhodocyclales.</title>
        <authorList>
            <person name="Kittichotirat W."/>
            <person name="Good N.M."/>
            <person name="Hall R."/>
            <person name="Bringel F."/>
            <person name="Lajus A."/>
            <person name="Medigue C."/>
            <person name="Smalley N.E."/>
            <person name="Beck D."/>
            <person name="Bumgarner R."/>
            <person name="Vuilleumier S."/>
            <person name="Kalyuzhnaya M.G."/>
        </authorList>
    </citation>
    <scope>NUCLEOTIDE SEQUENCE [LARGE SCALE GENOMIC DNA]</scope>
    <source>
        <strain evidence="6">ATCC BAA-1314 / JCM 13912 / FAM5</strain>
    </source>
</reference>
<dbReference type="GO" id="GO:0016757">
    <property type="term" value="F:glycosyltransferase activity"/>
    <property type="evidence" value="ECO:0007669"/>
    <property type="project" value="UniProtKB-KW"/>
</dbReference>
<evidence type="ECO:0000256" key="3">
    <source>
        <dbReference type="ARBA" id="ARBA00022679"/>
    </source>
</evidence>
<dbReference type="eggNOG" id="COG1216">
    <property type="taxonomic scope" value="Bacteria"/>
</dbReference>
<feature type="domain" description="Glycosyltransferase 2-like" evidence="4">
    <location>
        <begin position="5"/>
        <end position="136"/>
    </location>
</feature>
<dbReference type="CDD" id="cd00761">
    <property type="entry name" value="Glyco_tranf_GTA_type"/>
    <property type="match status" value="1"/>
</dbReference>
<dbReference type="InterPro" id="IPR029044">
    <property type="entry name" value="Nucleotide-diphossugar_trans"/>
</dbReference>